<dbReference type="GO" id="GO:0046872">
    <property type="term" value="F:metal ion binding"/>
    <property type="evidence" value="ECO:0007669"/>
    <property type="project" value="UniProtKB-KW"/>
</dbReference>
<evidence type="ECO:0000256" key="3">
    <source>
        <dbReference type="ARBA" id="ARBA00012633"/>
    </source>
</evidence>
<dbReference type="Gene3D" id="3.40.190.80">
    <property type="match status" value="1"/>
</dbReference>
<evidence type="ECO:0000256" key="10">
    <source>
        <dbReference type="PIRSR" id="PIRSR600760-2"/>
    </source>
</evidence>
<dbReference type="InParanoid" id="A0A0L0HN88"/>
<dbReference type="EC" id="3.1.3.7" evidence="3"/>
<dbReference type="InterPro" id="IPR006239">
    <property type="entry name" value="DPNP"/>
</dbReference>
<accession>A0A0L0HN88</accession>
<dbReference type="InterPro" id="IPR051090">
    <property type="entry name" value="Inositol_monoP_superfamily"/>
</dbReference>
<comment type="similarity">
    <text evidence="2">Belongs to the inositol monophosphatase superfamily.</text>
</comment>
<comment type="catalytic activity">
    <reaction evidence="7">
        <text>adenosine 2',5'-bisphosphate + H2O = AMP + phosphate</text>
        <dbReference type="Rhea" id="RHEA:77643"/>
        <dbReference type="ChEBI" id="CHEBI:15377"/>
        <dbReference type="ChEBI" id="CHEBI:43474"/>
        <dbReference type="ChEBI" id="CHEBI:194156"/>
        <dbReference type="ChEBI" id="CHEBI:456215"/>
        <dbReference type="EC" id="3.1.3.7"/>
    </reaction>
    <physiologicalReaction direction="left-to-right" evidence="7">
        <dbReference type="Rhea" id="RHEA:77644"/>
    </physiologicalReaction>
</comment>
<evidence type="ECO:0000256" key="2">
    <source>
        <dbReference type="ARBA" id="ARBA00009759"/>
    </source>
</evidence>
<dbReference type="PANTHER" id="PTHR43200">
    <property type="entry name" value="PHOSPHATASE"/>
    <property type="match status" value="1"/>
</dbReference>
<dbReference type="FunCoup" id="A0A0L0HN88">
    <property type="interactions" value="62"/>
</dbReference>
<evidence type="ECO:0000256" key="8">
    <source>
        <dbReference type="ARBA" id="ARBA00044479"/>
    </source>
</evidence>
<reference evidence="11 12" key="1">
    <citation type="submission" date="2009-08" db="EMBL/GenBank/DDBJ databases">
        <title>The Genome Sequence of Spizellomyces punctatus strain DAOM BR117.</title>
        <authorList>
            <consortium name="The Broad Institute Genome Sequencing Platform"/>
            <person name="Russ C."/>
            <person name="Cuomo C."/>
            <person name="Shea T."/>
            <person name="Young S.K."/>
            <person name="Zeng Q."/>
            <person name="Koehrsen M."/>
            <person name="Haas B."/>
            <person name="Borodovsky M."/>
            <person name="Guigo R."/>
            <person name="Alvarado L."/>
            <person name="Berlin A."/>
            <person name="Bochicchio J."/>
            <person name="Borenstein D."/>
            <person name="Chapman S."/>
            <person name="Chen Z."/>
            <person name="Engels R."/>
            <person name="Freedman E."/>
            <person name="Gellesch M."/>
            <person name="Goldberg J."/>
            <person name="Griggs A."/>
            <person name="Gujja S."/>
            <person name="Heiman D."/>
            <person name="Hepburn T."/>
            <person name="Howarth C."/>
            <person name="Jen D."/>
            <person name="Larson L."/>
            <person name="Lewis B."/>
            <person name="Mehta T."/>
            <person name="Park D."/>
            <person name="Pearson M."/>
            <person name="Roberts A."/>
            <person name="Saif S."/>
            <person name="Shenoy N."/>
            <person name="Sisk P."/>
            <person name="Stolte C."/>
            <person name="Sykes S."/>
            <person name="Thomson T."/>
            <person name="Walk T."/>
            <person name="White J."/>
            <person name="Yandava C."/>
            <person name="Burger G."/>
            <person name="Gray M.W."/>
            <person name="Holland P.W.H."/>
            <person name="King N."/>
            <person name="Lang F.B.F."/>
            <person name="Roger A.J."/>
            <person name="Ruiz-Trillo I."/>
            <person name="Lander E."/>
            <person name="Nusbaum C."/>
        </authorList>
    </citation>
    <scope>NUCLEOTIDE SEQUENCE [LARGE SCALE GENOMIC DNA]</scope>
    <source>
        <strain evidence="11 12">DAOM BR117</strain>
    </source>
</reference>
<dbReference type="GO" id="GO:0016078">
    <property type="term" value="P:tRNA decay"/>
    <property type="evidence" value="ECO:0007669"/>
    <property type="project" value="EnsemblFungi"/>
</dbReference>
<evidence type="ECO:0000313" key="12">
    <source>
        <dbReference type="Proteomes" id="UP000053201"/>
    </source>
</evidence>
<keyword evidence="4 10" id="KW-0479">Metal-binding</keyword>
<dbReference type="PRINTS" id="PR00377">
    <property type="entry name" value="IMPHPHTASES"/>
</dbReference>
<feature type="binding site" evidence="10">
    <location>
        <position position="144"/>
    </location>
    <ligand>
        <name>Mg(2+)</name>
        <dbReference type="ChEBI" id="CHEBI:18420"/>
        <label>1</label>
        <note>catalytic</note>
    </ligand>
</feature>
<dbReference type="GO" id="GO:0008441">
    <property type="term" value="F:3'(2'),5'-bisphosphate nucleotidase activity"/>
    <property type="evidence" value="ECO:0007669"/>
    <property type="project" value="UniProtKB-EC"/>
</dbReference>
<dbReference type="PROSITE" id="PS00629">
    <property type="entry name" value="IMP_1"/>
    <property type="match status" value="1"/>
</dbReference>
<dbReference type="FunFam" id="3.40.190.80:FF:000003">
    <property type="entry name" value="PAP-specific phosphatase HAL2-like"/>
    <property type="match status" value="1"/>
</dbReference>
<feature type="binding site" evidence="10">
    <location>
        <position position="145"/>
    </location>
    <ligand>
        <name>Mg(2+)</name>
        <dbReference type="ChEBI" id="CHEBI:18420"/>
        <label>1</label>
        <note>catalytic</note>
    </ligand>
</feature>
<dbReference type="PANTHER" id="PTHR43200:SF6">
    <property type="entry name" value="3'(2'),5'-BISPHOSPHATE NUCLEOTIDASE"/>
    <property type="match status" value="1"/>
</dbReference>
<dbReference type="InterPro" id="IPR020583">
    <property type="entry name" value="Inositol_monoP_metal-BS"/>
</dbReference>
<dbReference type="GO" id="GO:0046854">
    <property type="term" value="P:phosphatidylinositol phosphate biosynthetic process"/>
    <property type="evidence" value="ECO:0007669"/>
    <property type="project" value="InterPro"/>
</dbReference>
<dbReference type="InterPro" id="IPR000760">
    <property type="entry name" value="Inositol_monophosphatase-like"/>
</dbReference>
<comment type="catalytic activity">
    <reaction evidence="9">
        <text>3'-phosphoadenylyl sulfate + H2O = adenosine 5'-phosphosulfate + phosphate</text>
        <dbReference type="Rhea" id="RHEA:77639"/>
        <dbReference type="ChEBI" id="CHEBI:15377"/>
        <dbReference type="ChEBI" id="CHEBI:43474"/>
        <dbReference type="ChEBI" id="CHEBI:58243"/>
        <dbReference type="ChEBI" id="CHEBI:58339"/>
        <dbReference type="EC" id="3.1.3.7"/>
    </reaction>
    <physiologicalReaction direction="left-to-right" evidence="9">
        <dbReference type="Rhea" id="RHEA:77640"/>
    </physiologicalReaction>
</comment>
<evidence type="ECO:0000256" key="6">
    <source>
        <dbReference type="ARBA" id="ARBA00022842"/>
    </source>
</evidence>
<evidence type="ECO:0000256" key="1">
    <source>
        <dbReference type="ARBA" id="ARBA00001946"/>
    </source>
</evidence>
<evidence type="ECO:0000256" key="4">
    <source>
        <dbReference type="ARBA" id="ARBA00022723"/>
    </source>
</evidence>
<dbReference type="GO" id="GO:0052829">
    <property type="term" value="F:inositol-1,3,4-trisphosphate 1-phosphatase activity"/>
    <property type="evidence" value="ECO:0007669"/>
    <property type="project" value="EnsemblFungi"/>
</dbReference>
<evidence type="ECO:0000313" key="11">
    <source>
        <dbReference type="EMBL" id="KND02269.1"/>
    </source>
</evidence>
<dbReference type="GO" id="GO:0004441">
    <property type="term" value="F:inositol-1,4-bisphosphate 1-phosphatase activity"/>
    <property type="evidence" value="ECO:0007669"/>
    <property type="project" value="EnsemblFungi"/>
</dbReference>
<dbReference type="GO" id="GO:0000103">
    <property type="term" value="P:sulfate assimilation"/>
    <property type="evidence" value="ECO:0007669"/>
    <property type="project" value="EnsemblFungi"/>
</dbReference>
<comment type="cofactor">
    <cofactor evidence="1 10">
        <name>Mg(2+)</name>
        <dbReference type="ChEBI" id="CHEBI:18420"/>
    </cofactor>
</comment>
<dbReference type="RefSeq" id="XP_016610308.1">
    <property type="nucleotide sequence ID" value="XM_016751031.1"/>
</dbReference>
<keyword evidence="12" id="KW-1185">Reference proteome</keyword>
<dbReference type="EMBL" id="KQ257453">
    <property type="protein sequence ID" value="KND02269.1"/>
    <property type="molecule type" value="Genomic_DNA"/>
</dbReference>
<protein>
    <recommendedName>
        <fullName evidence="3">3'(2'),5'-bisphosphate nucleotidase</fullName>
        <ecNumber evidence="3">3.1.3.7</ecNumber>
    </recommendedName>
</protein>
<dbReference type="GO" id="GO:0009086">
    <property type="term" value="P:methionine biosynthetic process"/>
    <property type="evidence" value="ECO:0007669"/>
    <property type="project" value="EnsemblFungi"/>
</dbReference>
<evidence type="ECO:0000256" key="9">
    <source>
        <dbReference type="ARBA" id="ARBA00044484"/>
    </source>
</evidence>
<evidence type="ECO:0000256" key="5">
    <source>
        <dbReference type="ARBA" id="ARBA00022801"/>
    </source>
</evidence>
<dbReference type="GeneID" id="27686312"/>
<dbReference type="PROSITE" id="PS00630">
    <property type="entry name" value="IMP_2"/>
    <property type="match status" value="1"/>
</dbReference>
<keyword evidence="5" id="KW-0378">Hydrolase</keyword>
<dbReference type="AlphaFoldDB" id="A0A0L0HN88"/>
<gene>
    <name evidence="11" type="ORF">SPPG_02747</name>
</gene>
<keyword evidence="6 10" id="KW-0460">Magnesium</keyword>
<dbReference type="OMA" id="MSYQQER"/>
<dbReference type="OrthoDB" id="411145at2759"/>
<feature type="binding site" evidence="10">
    <location>
        <position position="142"/>
    </location>
    <ligand>
        <name>Mg(2+)</name>
        <dbReference type="ChEBI" id="CHEBI:18420"/>
        <label>1</label>
        <note>catalytic</note>
    </ligand>
</feature>
<name>A0A0L0HN88_SPIPD</name>
<organism evidence="11 12">
    <name type="scientific">Spizellomyces punctatus (strain DAOM BR117)</name>
    <dbReference type="NCBI Taxonomy" id="645134"/>
    <lineage>
        <taxon>Eukaryota</taxon>
        <taxon>Fungi</taxon>
        <taxon>Fungi incertae sedis</taxon>
        <taxon>Chytridiomycota</taxon>
        <taxon>Chytridiomycota incertae sedis</taxon>
        <taxon>Chytridiomycetes</taxon>
        <taxon>Spizellomycetales</taxon>
        <taxon>Spizellomycetaceae</taxon>
        <taxon>Spizellomyces</taxon>
    </lineage>
</organism>
<dbReference type="SUPFAM" id="SSF56655">
    <property type="entry name" value="Carbohydrate phosphatase"/>
    <property type="match status" value="1"/>
</dbReference>
<feature type="binding site" evidence="10">
    <location>
        <position position="88"/>
    </location>
    <ligand>
        <name>Mg(2+)</name>
        <dbReference type="ChEBI" id="CHEBI:18420"/>
        <label>1</label>
        <note>catalytic</note>
    </ligand>
</feature>
<dbReference type="Gene3D" id="3.30.540.10">
    <property type="entry name" value="Fructose-1,6-Bisphosphatase, subunit A, domain 1"/>
    <property type="match status" value="1"/>
</dbReference>
<dbReference type="VEuPathDB" id="FungiDB:SPPG_02747"/>
<sequence>MLGFVRRIRPVKRYIHMSTLLLAKERAIAVEAVLRASKLCQTVFQHLVSAETISKKDKSPVTVADYGAQAVVNSILHAAFPNDPIVGEEDSSELQQNKATCDKVVDLANSVVDSPMSTDEILKAIDLGMYTGGPKGRFWTLDPIDGTKGFLRGEQFAVCLALIVDGQVQLGVLGCPNLPVELSKPDGERGCLFTAVKGEGAYMRTFASTEERRIHVSNTSNPADALFCESVEAGHSSQGDAAKIASLLGITKPSVRMDSQCKYGVLARGDADIYLRLPVSATYEEKIWDHAGGSLLVQEAGGQTCDVYGKPLDFSLGRTLRANKGVVATNGKIHDQVMEAVRKVLAEKQ</sequence>
<dbReference type="Pfam" id="PF00459">
    <property type="entry name" value="Inositol_P"/>
    <property type="match status" value="1"/>
</dbReference>
<dbReference type="eggNOG" id="KOG1528">
    <property type="taxonomic scope" value="Eukaryota"/>
</dbReference>
<dbReference type="InterPro" id="IPR020550">
    <property type="entry name" value="Inositol_monophosphatase_CS"/>
</dbReference>
<feature type="binding site" evidence="10">
    <location>
        <position position="289"/>
    </location>
    <ligand>
        <name>Mg(2+)</name>
        <dbReference type="ChEBI" id="CHEBI:18420"/>
        <label>1</label>
        <note>catalytic</note>
    </ligand>
</feature>
<dbReference type="GO" id="GO:0042538">
    <property type="term" value="P:hyperosmotic salinity response"/>
    <property type="evidence" value="ECO:0007669"/>
    <property type="project" value="EnsemblFungi"/>
</dbReference>
<proteinExistence type="inferred from homology"/>
<dbReference type="NCBIfam" id="TIGR01330">
    <property type="entry name" value="bisphos_HAL2"/>
    <property type="match status" value="1"/>
</dbReference>
<comment type="catalytic activity">
    <reaction evidence="8">
        <text>adenosine 3',5'-bisphosphate + H2O = AMP + phosphate</text>
        <dbReference type="Rhea" id="RHEA:10040"/>
        <dbReference type="ChEBI" id="CHEBI:15377"/>
        <dbReference type="ChEBI" id="CHEBI:43474"/>
        <dbReference type="ChEBI" id="CHEBI:58343"/>
        <dbReference type="ChEBI" id="CHEBI:456215"/>
        <dbReference type="EC" id="3.1.3.7"/>
    </reaction>
    <physiologicalReaction direction="left-to-right" evidence="8">
        <dbReference type="Rhea" id="RHEA:10041"/>
    </physiologicalReaction>
</comment>
<evidence type="ECO:0000256" key="7">
    <source>
        <dbReference type="ARBA" id="ARBA00044466"/>
    </source>
</evidence>
<dbReference type="Proteomes" id="UP000053201">
    <property type="component" value="Unassembled WGS sequence"/>
</dbReference>
<dbReference type="STRING" id="645134.A0A0L0HN88"/>
<dbReference type="CDD" id="cd01517">
    <property type="entry name" value="PAP_phosphatase"/>
    <property type="match status" value="1"/>
</dbReference>